<dbReference type="InterPro" id="IPR013422">
    <property type="entry name" value="CRISPR-assoc_prot_Cas5_N"/>
</dbReference>
<gene>
    <name evidence="2" type="ORF">NCTC10918_00489</name>
</gene>
<accession>A0A3S5C0N0</accession>
<dbReference type="GO" id="GO:0003723">
    <property type="term" value="F:RNA binding"/>
    <property type="evidence" value="ECO:0007669"/>
    <property type="project" value="InterPro"/>
</dbReference>
<organism evidence="2 3">
    <name type="scientific">Rothia dentocariosa</name>
    <dbReference type="NCBI Taxonomy" id="2047"/>
    <lineage>
        <taxon>Bacteria</taxon>
        <taxon>Bacillati</taxon>
        <taxon>Actinomycetota</taxon>
        <taxon>Actinomycetes</taxon>
        <taxon>Micrococcales</taxon>
        <taxon>Micrococcaceae</taxon>
        <taxon>Rothia</taxon>
    </lineage>
</organism>
<dbReference type="Pfam" id="PF09704">
    <property type="entry name" value="Cas_Cas5d"/>
    <property type="match status" value="1"/>
</dbReference>
<protein>
    <submittedName>
        <fullName evidence="2">CRISPR-associated protein Cas5/CasD, subtype I-E/ECOLI</fullName>
    </submittedName>
</protein>
<reference evidence="2 3" key="1">
    <citation type="submission" date="2018-12" db="EMBL/GenBank/DDBJ databases">
        <authorList>
            <consortium name="Pathogen Informatics"/>
        </authorList>
    </citation>
    <scope>NUCLEOTIDE SEQUENCE [LARGE SCALE GENOMIC DNA]</scope>
    <source>
        <strain evidence="2 3">NCTC10918</strain>
    </source>
</reference>
<dbReference type="AlphaFoldDB" id="A0A3S5C0N0"/>
<dbReference type="InterPro" id="IPR010147">
    <property type="entry name" value="CRISPR-assoc_prot_CasD"/>
</dbReference>
<dbReference type="NCBIfam" id="TIGR02593">
    <property type="entry name" value="CRISPR_cas5"/>
    <property type="match status" value="1"/>
</dbReference>
<dbReference type="EMBL" id="LR134521">
    <property type="protein sequence ID" value="VEJ29240.1"/>
    <property type="molecule type" value="Genomic_DNA"/>
</dbReference>
<name>A0A3S5C0N0_9MICC</name>
<evidence type="ECO:0000256" key="1">
    <source>
        <dbReference type="ARBA" id="ARBA00023118"/>
    </source>
</evidence>
<sequence>MPSLLLKLSGPMQSWGTQSRYRRRDSGHEPSKSGVIGLIAAALGRARTEPVDDLAQLTFAVRVDAPGTLLRDYQTAKDWATDPHGTASLSIRYYLSDAVFVAAVEGGQEELKNIESALKKPVYPLYLGRRSCPAGYDLVLGIREESAEEALRNEEWHVPEYRRAEFPDPMRLRILRDAKPGEQGDLVQDVPVSFSQEHRQYAVRAVVSAEPKTVENPKGKRHSDVDFMRTVTEA</sequence>
<dbReference type="Proteomes" id="UP000270988">
    <property type="component" value="Chromosome"/>
</dbReference>
<proteinExistence type="predicted"/>
<dbReference type="NCBIfam" id="TIGR01868">
    <property type="entry name" value="casD_Cas5e"/>
    <property type="match status" value="1"/>
</dbReference>
<dbReference type="GO" id="GO:0051607">
    <property type="term" value="P:defense response to virus"/>
    <property type="evidence" value="ECO:0007669"/>
    <property type="project" value="UniProtKB-KW"/>
</dbReference>
<keyword evidence="1" id="KW-0051">Antiviral defense</keyword>
<dbReference type="GO" id="GO:0043571">
    <property type="term" value="P:maintenance of CRISPR repeat elements"/>
    <property type="evidence" value="ECO:0007669"/>
    <property type="project" value="InterPro"/>
</dbReference>
<dbReference type="CDD" id="cd09756">
    <property type="entry name" value="Cas5_I-E"/>
    <property type="match status" value="1"/>
</dbReference>
<evidence type="ECO:0000313" key="2">
    <source>
        <dbReference type="EMBL" id="VEJ29240.1"/>
    </source>
</evidence>
<dbReference type="Gene3D" id="3.30.70.2660">
    <property type="match status" value="1"/>
</dbReference>
<dbReference type="InterPro" id="IPR021124">
    <property type="entry name" value="CRISPR-assoc_prot_Cas5"/>
</dbReference>
<evidence type="ECO:0000313" key="3">
    <source>
        <dbReference type="Proteomes" id="UP000270988"/>
    </source>
</evidence>